<feature type="region of interest" description="Disordered" evidence="1">
    <location>
        <begin position="65"/>
        <end position="93"/>
    </location>
</feature>
<feature type="region of interest" description="Disordered" evidence="1">
    <location>
        <begin position="224"/>
        <end position="251"/>
    </location>
</feature>
<accession>A0AAD7BK28</accession>
<proteinExistence type="predicted"/>
<gene>
    <name evidence="2" type="ORF">FB45DRAFT_1005750</name>
</gene>
<keyword evidence="3" id="KW-1185">Reference proteome</keyword>
<protein>
    <submittedName>
        <fullName evidence="2">Uncharacterized protein</fullName>
    </submittedName>
</protein>
<evidence type="ECO:0000313" key="3">
    <source>
        <dbReference type="Proteomes" id="UP001221142"/>
    </source>
</evidence>
<feature type="compositionally biased region" description="Polar residues" evidence="1">
    <location>
        <begin position="238"/>
        <end position="247"/>
    </location>
</feature>
<comment type="caution">
    <text evidence="2">The sequence shown here is derived from an EMBL/GenBank/DDBJ whole genome shotgun (WGS) entry which is preliminary data.</text>
</comment>
<name>A0AAD7BK28_9AGAR</name>
<dbReference type="Proteomes" id="UP001221142">
    <property type="component" value="Unassembled WGS sequence"/>
</dbReference>
<reference evidence="2" key="1">
    <citation type="submission" date="2023-03" db="EMBL/GenBank/DDBJ databases">
        <title>Massive genome expansion in bonnet fungi (Mycena s.s.) driven by repeated elements and novel gene families across ecological guilds.</title>
        <authorList>
            <consortium name="Lawrence Berkeley National Laboratory"/>
            <person name="Harder C.B."/>
            <person name="Miyauchi S."/>
            <person name="Viragh M."/>
            <person name="Kuo A."/>
            <person name="Thoen E."/>
            <person name="Andreopoulos B."/>
            <person name="Lu D."/>
            <person name="Skrede I."/>
            <person name="Drula E."/>
            <person name="Henrissat B."/>
            <person name="Morin E."/>
            <person name="Kohler A."/>
            <person name="Barry K."/>
            <person name="LaButti K."/>
            <person name="Morin E."/>
            <person name="Salamov A."/>
            <person name="Lipzen A."/>
            <person name="Mereny Z."/>
            <person name="Hegedus B."/>
            <person name="Baldrian P."/>
            <person name="Stursova M."/>
            <person name="Weitz H."/>
            <person name="Taylor A."/>
            <person name="Grigoriev I.V."/>
            <person name="Nagy L.G."/>
            <person name="Martin F."/>
            <person name="Kauserud H."/>
        </authorList>
    </citation>
    <scope>NUCLEOTIDE SEQUENCE</scope>
    <source>
        <strain evidence="2">9284</strain>
    </source>
</reference>
<sequence>MVPVPFGTSKLALTACRNSLAATGEENEEELKIIKIAGLDVHILPLTHAGGHVLLFRALKNGGGMQLPKSSELDRPRALPPFTSTDEGTPGIDPLRTMKITHRQFGRWAAQTTKDSDPNIDLALQDKSIISLHVATRPEHSASGTPISHPVPGRLRRRASTFRMRWSVDGFALNCPTPIVQSDHARKTPKDRFYFRVCIWLANMSGLDHELGLRSFQVVPDAEESEEENLKRVKHKSTSNPSRSTDPNPALPVGGGVFRVGFAATGTCIPWVIERKPRCATVSNATGSEIEYVVLLQVHMREHARGASDVT</sequence>
<dbReference type="AlphaFoldDB" id="A0AAD7BK28"/>
<evidence type="ECO:0000313" key="2">
    <source>
        <dbReference type="EMBL" id="KAJ7623231.1"/>
    </source>
</evidence>
<dbReference type="EMBL" id="JARKIF010000014">
    <property type="protein sequence ID" value="KAJ7623231.1"/>
    <property type="molecule type" value="Genomic_DNA"/>
</dbReference>
<organism evidence="2 3">
    <name type="scientific">Roridomyces roridus</name>
    <dbReference type="NCBI Taxonomy" id="1738132"/>
    <lineage>
        <taxon>Eukaryota</taxon>
        <taxon>Fungi</taxon>
        <taxon>Dikarya</taxon>
        <taxon>Basidiomycota</taxon>
        <taxon>Agaricomycotina</taxon>
        <taxon>Agaricomycetes</taxon>
        <taxon>Agaricomycetidae</taxon>
        <taxon>Agaricales</taxon>
        <taxon>Marasmiineae</taxon>
        <taxon>Mycenaceae</taxon>
        <taxon>Roridomyces</taxon>
    </lineage>
</organism>
<evidence type="ECO:0000256" key="1">
    <source>
        <dbReference type="SAM" id="MobiDB-lite"/>
    </source>
</evidence>